<protein>
    <submittedName>
        <fullName evidence="2">Uncharacterized protein</fullName>
    </submittedName>
</protein>
<keyword evidence="1" id="KW-1133">Transmembrane helix</keyword>
<feature type="transmembrane region" description="Helical" evidence="1">
    <location>
        <begin position="89"/>
        <end position="110"/>
    </location>
</feature>
<gene>
    <name evidence="2" type="ORF">HELGO_WM24409</name>
</gene>
<organism evidence="2">
    <name type="scientific">uncultured Thiotrichaceae bacterium</name>
    <dbReference type="NCBI Taxonomy" id="298394"/>
    <lineage>
        <taxon>Bacteria</taxon>
        <taxon>Pseudomonadati</taxon>
        <taxon>Pseudomonadota</taxon>
        <taxon>Gammaproteobacteria</taxon>
        <taxon>Thiotrichales</taxon>
        <taxon>Thiotrichaceae</taxon>
        <taxon>environmental samples</taxon>
    </lineage>
</organism>
<keyword evidence="1" id="KW-0472">Membrane</keyword>
<proteinExistence type="predicted"/>
<dbReference type="EMBL" id="CACVAT010000571">
    <property type="protein sequence ID" value="CAA6830272.1"/>
    <property type="molecule type" value="Genomic_DNA"/>
</dbReference>
<evidence type="ECO:0000256" key="1">
    <source>
        <dbReference type="SAM" id="Phobius"/>
    </source>
</evidence>
<reference evidence="2" key="1">
    <citation type="submission" date="2020-01" db="EMBL/GenBank/DDBJ databases">
        <authorList>
            <person name="Meier V. D."/>
            <person name="Meier V D."/>
        </authorList>
    </citation>
    <scope>NUCLEOTIDE SEQUENCE</scope>
    <source>
        <strain evidence="2">HLG_WM_MAG_09</strain>
    </source>
</reference>
<keyword evidence="1" id="KW-0812">Transmembrane</keyword>
<dbReference type="AlphaFoldDB" id="A0A6S6ULM5"/>
<accession>A0A6S6ULM5</accession>
<evidence type="ECO:0000313" key="2">
    <source>
        <dbReference type="EMBL" id="CAA6830272.1"/>
    </source>
</evidence>
<sequence>MLPNKLDRSRSDEKGVPGKITGVTTIDSAGVIETITAVYKREIPLVSRLYTAEKSDTFTIDFSECNEKEGYAARDVYDDMRSVEKAPGLAVGAYTCLLVSGIGFVLWLAYPFAGDVSLMGLNFNP</sequence>
<name>A0A6S6ULM5_9GAMM</name>